<dbReference type="InterPro" id="IPR055414">
    <property type="entry name" value="LRR_R13L4/SHOC2-like"/>
</dbReference>
<evidence type="ECO:0000256" key="1">
    <source>
        <dbReference type="ARBA" id="ARBA00022737"/>
    </source>
</evidence>
<evidence type="ECO:0000259" key="2">
    <source>
        <dbReference type="Pfam" id="PF23598"/>
    </source>
</evidence>
<dbReference type="InterPro" id="IPR032675">
    <property type="entry name" value="LRR_dom_sf"/>
</dbReference>
<evidence type="ECO:0000313" key="3">
    <source>
        <dbReference type="EMBL" id="CAD6260977.1"/>
    </source>
</evidence>
<keyword evidence="4" id="KW-1185">Reference proteome</keyword>
<proteinExistence type="predicted"/>
<dbReference type="SUPFAM" id="SSF52058">
    <property type="entry name" value="L domain-like"/>
    <property type="match status" value="1"/>
</dbReference>
<dbReference type="Proteomes" id="UP000604825">
    <property type="component" value="Unassembled WGS sequence"/>
</dbReference>
<protein>
    <recommendedName>
        <fullName evidence="2">Disease resistance R13L4/SHOC-2-like LRR domain-containing protein</fullName>
    </recommendedName>
</protein>
<sequence>MSSWVSPPFPFLKELDVAGWTFSRIPRWIGGLDNLHTLRFGVKEVSNFTWDDIGTIGMLPNLIILYLRVEGDVPAEGIVISGSTGFKHLQEFYLQIKSTSHLAFEEGAMPNLRDLALSVIPKECYRATAPVGLEHLASLQRIFVYGGIGRKQTLPQNINNASFEAFCAMFREAITGLPTQLTFHSSYALVHR</sequence>
<dbReference type="Pfam" id="PF23598">
    <property type="entry name" value="LRR_14"/>
    <property type="match status" value="1"/>
</dbReference>
<name>A0A811QVK5_9POAL</name>
<dbReference type="AlphaFoldDB" id="A0A811QVK5"/>
<comment type="caution">
    <text evidence="3">The sequence shown here is derived from an EMBL/GenBank/DDBJ whole genome shotgun (WGS) entry which is preliminary data.</text>
</comment>
<accession>A0A811QVK5</accession>
<feature type="domain" description="Disease resistance R13L4/SHOC-2-like LRR" evidence="2">
    <location>
        <begin position="3"/>
        <end position="146"/>
    </location>
</feature>
<evidence type="ECO:0000313" key="4">
    <source>
        <dbReference type="Proteomes" id="UP000604825"/>
    </source>
</evidence>
<reference evidence="3" key="1">
    <citation type="submission" date="2020-10" db="EMBL/GenBank/DDBJ databases">
        <authorList>
            <person name="Han B."/>
            <person name="Lu T."/>
            <person name="Zhao Q."/>
            <person name="Huang X."/>
            <person name="Zhao Y."/>
        </authorList>
    </citation>
    <scope>NUCLEOTIDE SEQUENCE</scope>
</reference>
<gene>
    <name evidence="3" type="ORF">NCGR_LOCUS44400</name>
</gene>
<dbReference type="Gene3D" id="3.80.10.10">
    <property type="entry name" value="Ribonuclease Inhibitor"/>
    <property type="match status" value="1"/>
</dbReference>
<keyword evidence="1" id="KW-0677">Repeat</keyword>
<dbReference type="EMBL" id="CAJGYO010000011">
    <property type="protein sequence ID" value="CAD6260977.1"/>
    <property type="molecule type" value="Genomic_DNA"/>
</dbReference>
<dbReference type="OrthoDB" id="678657at2759"/>
<organism evidence="3 4">
    <name type="scientific">Miscanthus lutarioriparius</name>
    <dbReference type="NCBI Taxonomy" id="422564"/>
    <lineage>
        <taxon>Eukaryota</taxon>
        <taxon>Viridiplantae</taxon>
        <taxon>Streptophyta</taxon>
        <taxon>Embryophyta</taxon>
        <taxon>Tracheophyta</taxon>
        <taxon>Spermatophyta</taxon>
        <taxon>Magnoliopsida</taxon>
        <taxon>Liliopsida</taxon>
        <taxon>Poales</taxon>
        <taxon>Poaceae</taxon>
        <taxon>PACMAD clade</taxon>
        <taxon>Panicoideae</taxon>
        <taxon>Andropogonodae</taxon>
        <taxon>Andropogoneae</taxon>
        <taxon>Saccharinae</taxon>
        <taxon>Miscanthus</taxon>
    </lineage>
</organism>